<dbReference type="OMA" id="KWAKECT"/>
<evidence type="ECO:0000256" key="8">
    <source>
        <dbReference type="ARBA" id="ARBA00023157"/>
    </source>
</evidence>
<evidence type="ECO:0000256" key="1">
    <source>
        <dbReference type="ARBA" id="ARBA00004479"/>
    </source>
</evidence>
<dbReference type="InterPro" id="IPR052672">
    <property type="entry name" value="Type1_Cytokine_Rcpt_Type2"/>
</dbReference>
<feature type="compositionally biased region" description="Pro residues" evidence="11">
    <location>
        <begin position="778"/>
        <end position="791"/>
    </location>
</feature>
<dbReference type="InterPro" id="IPR036116">
    <property type="entry name" value="FN3_sf"/>
</dbReference>
<keyword evidence="7" id="KW-0472">Membrane</keyword>
<dbReference type="PROSITE" id="PS01353">
    <property type="entry name" value="HEMATOPO_REC_L_F2"/>
    <property type="match status" value="1"/>
</dbReference>
<dbReference type="PROSITE" id="PS50853">
    <property type="entry name" value="FN3"/>
    <property type="match status" value="3"/>
</dbReference>
<evidence type="ECO:0000256" key="5">
    <source>
        <dbReference type="ARBA" id="ARBA00022737"/>
    </source>
</evidence>
<keyword evidence="8" id="KW-1015">Disulfide bond</keyword>
<evidence type="ECO:0000256" key="11">
    <source>
        <dbReference type="SAM" id="MobiDB-lite"/>
    </source>
</evidence>
<dbReference type="Pfam" id="PF00041">
    <property type="entry name" value="fn3"/>
    <property type="match status" value="3"/>
</dbReference>
<evidence type="ECO:0000256" key="9">
    <source>
        <dbReference type="ARBA" id="ARBA00023170"/>
    </source>
</evidence>
<evidence type="ECO:0000313" key="13">
    <source>
        <dbReference type="Ensembl" id="ENSCMUP00000011219.2"/>
    </source>
</evidence>
<evidence type="ECO:0000256" key="7">
    <source>
        <dbReference type="ARBA" id="ARBA00023136"/>
    </source>
</evidence>
<dbReference type="PANTHER" id="PTHR48423:SF1">
    <property type="entry name" value="INTERLEUKIN-27 RECEPTOR SUBUNIT ALPHA"/>
    <property type="match status" value="1"/>
</dbReference>
<feature type="chain" id="PRO_5043893584" evidence="12">
    <location>
        <begin position="22"/>
        <end position="827"/>
    </location>
</feature>
<dbReference type="Ensembl" id="ENSCMUT00000012092.2">
    <property type="protein sequence ID" value="ENSCMUP00000011219.2"/>
    <property type="gene ID" value="ENSCMUG00000007128.2"/>
</dbReference>
<feature type="region of interest" description="Disordered" evidence="11">
    <location>
        <begin position="764"/>
        <end position="795"/>
    </location>
</feature>
<evidence type="ECO:0000256" key="6">
    <source>
        <dbReference type="ARBA" id="ARBA00022989"/>
    </source>
</evidence>
<dbReference type="InterPro" id="IPR003529">
    <property type="entry name" value="Hematopoietin_rcpt_Gp130_CS"/>
</dbReference>
<evidence type="ECO:0000256" key="10">
    <source>
        <dbReference type="ARBA" id="ARBA00023180"/>
    </source>
</evidence>
<dbReference type="Gene3D" id="2.60.40.10">
    <property type="entry name" value="Immunoglobulins"/>
    <property type="match status" value="5"/>
</dbReference>
<evidence type="ECO:0000313" key="14">
    <source>
        <dbReference type="Proteomes" id="UP000694553"/>
    </source>
</evidence>
<sequence>MPFAWIVSAAIWLVLHFTAESCRKGAVGASRAARGTVGVCGNGNVTANTACAIRQGTNVTLSCQLGALQGAAPCWAAIFLNNSEQVRNQGGSVSKTFAVTTYGKHTFTCKTLCGDKTRLVCGIDIQCGNPPDEPRNVSCIQHGTRGHLTCTWDKGRLTYLDTAYGIELSNGTDTFCFPEETPSQVFGSRALSKLDFDSNYTVVVSASNKLGNASSQPLTFMLIDIVKPHPPAFSVEFDDSSATNCTFSWHDEAQAQHYRLRYRPLSRHTWSVVESFHREEYHLQGLEPDTAYEFQVSCRILRGRGQWSDWSRRQMHTPAAVPTGILDVWYRQQDVDSGHQNLSLFWKALSKPEAGGRILGYTVTLEALDHGKLPAQSHQTTQTSFSRVTPRVGHRITVSAHNSRGSSPPVAILARPGSQDLPPPQRVSAVGLGNSSILVSWSPPLGSAVSMGGYVVEWEEPWREPRLQPQHSWVKLPPSHLSTVLAEHIRDNVCYQIHVSALYQDRAGQAASVRGNSTAQAPSAGPQMLTTPWASGVLVSWEEIPAPQQRGCITGYHIYLQRRDRQGQPEVHAVPAGKAPCSLHIPDLEPGEHHDLWMTAVTAAGEGPRGNSDSVCLESAGGWVTLVLICSFCSFFILSACVCSVPPVRKVFQALFSLLLPQWQSKAIPDPANATWARSLTATKAELSAPSSPFLPSGFEEPETTPVEETFAHPEPPVPGDKLLVGSAGSRGHGDWAQESSGEEQQLPELYQRLVAEAMEPPEPVSEYISNPGTSALPPEPDTAPDPPEPDCSPLSVFPTTFLTPALCCEGNLTLDRVKLNCSSFPR</sequence>
<evidence type="ECO:0000256" key="4">
    <source>
        <dbReference type="ARBA" id="ARBA00022729"/>
    </source>
</evidence>
<comment type="subcellular location">
    <subcellularLocation>
        <location evidence="1">Membrane</location>
        <topology evidence="1">Single-pass type I membrane protein</topology>
    </subcellularLocation>
</comment>
<reference evidence="13" key="2">
    <citation type="submission" date="2025-08" db="UniProtKB">
        <authorList>
            <consortium name="Ensembl"/>
        </authorList>
    </citation>
    <scope>IDENTIFICATION</scope>
</reference>
<evidence type="ECO:0000256" key="2">
    <source>
        <dbReference type="ARBA" id="ARBA00008921"/>
    </source>
</evidence>
<dbReference type="GO" id="GO:0005886">
    <property type="term" value="C:plasma membrane"/>
    <property type="evidence" value="ECO:0007669"/>
    <property type="project" value="UniProtKB-ARBA"/>
</dbReference>
<protein>
    <submittedName>
        <fullName evidence="13">Uncharacterized protein</fullName>
    </submittedName>
</protein>
<dbReference type="SMART" id="SM00060">
    <property type="entry name" value="FN3"/>
    <property type="match status" value="5"/>
</dbReference>
<proteinExistence type="inferred from homology"/>
<keyword evidence="3" id="KW-0812">Transmembrane</keyword>
<keyword evidence="4 12" id="KW-0732">Signal</keyword>
<accession>A0A8U7M4F7</accession>
<keyword evidence="5" id="KW-0677">Repeat</keyword>
<evidence type="ECO:0000256" key="12">
    <source>
        <dbReference type="SAM" id="SignalP"/>
    </source>
</evidence>
<dbReference type="GO" id="GO:0004896">
    <property type="term" value="F:cytokine receptor activity"/>
    <property type="evidence" value="ECO:0007669"/>
    <property type="project" value="InterPro"/>
</dbReference>
<organism evidence="13 14">
    <name type="scientific">Corvus moneduloides</name>
    <name type="common">New Caledonian crow</name>
    <dbReference type="NCBI Taxonomy" id="1196302"/>
    <lineage>
        <taxon>Eukaryota</taxon>
        <taxon>Metazoa</taxon>
        <taxon>Chordata</taxon>
        <taxon>Craniata</taxon>
        <taxon>Vertebrata</taxon>
        <taxon>Euteleostomi</taxon>
        <taxon>Archelosauria</taxon>
        <taxon>Archosauria</taxon>
        <taxon>Dinosauria</taxon>
        <taxon>Saurischia</taxon>
        <taxon>Theropoda</taxon>
        <taxon>Coelurosauria</taxon>
        <taxon>Aves</taxon>
        <taxon>Neognathae</taxon>
        <taxon>Neoaves</taxon>
        <taxon>Telluraves</taxon>
        <taxon>Australaves</taxon>
        <taxon>Passeriformes</taxon>
        <taxon>Corvoidea</taxon>
        <taxon>Corvidae</taxon>
        <taxon>Corvus</taxon>
    </lineage>
</organism>
<dbReference type="CDD" id="cd00063">
    <property type="entry name" value="FN3"/>
    <property type="match status" value="4"/>
</dbReference>
<keyword evidence="14" id="KW-1185">Reference proteome</keyword>
<evidence type="ECO:0000256" key="3">
    <source>
        <dbReference type="ARBA" id="ARBA00022692"/>
    </source>
</evidence>
<gene>
    <name evidence="13" type="primary">LOC116447889</name>
</gene>
<dbReference type="Proteomes" id="UP000694553">
    <property type="component" value="Unassembled WGS sequence"/>
</dbReference>
<comment type="similarity">
    <text evidence="2">Belongs to the type I cytokine receptor family. Type 2 subfamily.</text>
</comment>
<dbReference type="SUPFAM" id="SSF49265">
    <property type="entry name" value="Fibronectin type III"/>
    <property type="match status" value="3"/>
</dbReference>
<dbReference type="AlphaFoldDB" id="A0A8C3DSS9"/>
<keyword evidence="6" id="KW-1133">Transmembrane helix</keyword>
<reference evidence="14" key="1">
    <citation type="submission" date="2019-10" db="EMBL/GenBank/DDBJ databases">
        <title>Corvus moneduloides (New Caledonian crow) genome, bCorMon1, primary haplotype.</title>
        <authorList>
            <person name="Rutz C."/>
            <person name="Fungtammasan C."/>
            <person name="Mountcastle J."/>
            <person name="Formenti G."/>
            <person name="Chow W."/>
            <person name="Howe K."/>
            <person name="Steele M.P."/>
            <person name="Fernandes J."/>
            <person name="Gilbert M.T.P."/>
            <person name="Fedrigo O."/>
            <person name="Jarvis E.D."/>
            <person name="Gemmell N."/>
        </authorList>
    </citation>
    <scope>NUCLEOTIDE SEQUENCE [LARGE SCALE GENOMIC DNA]</scope>
</reference>
<dbReference type="InterPro" id="IPR013783">
    <property type="entry name" value="Ig-like_fold"/>
</dbReference>
<keyword evidence="10" id="KW-0325">Glycoprotein</keyword>
<dbReference type="PANTHER" id="PTHR48423">
    <property type="entry name" value="INTERLEUKIN-27 RECEPTOR SUBUNIT ALPHA"/>
    <property type="match status" value="1"/>
</dbReference>
<keyword evidence="9" id="KW-0675">Receptor</keyword>
<reference evidence="13" key="3">
    <citation type="submission" date="2025-09" db="UniProtKB">
        <authorList>
            <consortium name="Ensembl"/>
        </authorList>
    </citation>
    <scope>IDENTIFICATION</scope>
</reference>
<dbReference type="InterPro" id="IPR003961">
    <property type="entry name" value="FN3_dom"/>
</dbReference>
<feature type="signal peptide" evidence="12">
    <location>
        <begin position="1"/>
        <end position="21"/>
    </location>
</feature>
<feature type="region of interest" description="Disordered" evidence="11">
    <location>
        <begin position="688"/>
        <end position="745"/>
    </location>
</feature>
<accession>A0A8C3DSS9</accession>
<name>A0A8C3DSS9_CORMO</name>